<keyword evidence="13" id="KW-0325">Glycoprotein</keyword>
<dbReference type="OMA" id="WHSHTEH"/>
<evidence type="ECO:0000256" key="12">
    <source>
        <dbReference type="ARBA" id="ARBA00023157"/>
    </source>
</evidence>
<dbReference type="CDD" id="cd13845">
    <property type="entry name" value="CuRO_1_AAO"/>
    <property type="match status" value="1"/>
</dbReference>
<dbReference type="GO" id="GO:0050687">
    <property type="term" value="P:negative regulation of defense response to virus"/>
    <property type="evidence" value="ECO:0007669"/>
    <property type="project" value="UniProtKB-ARBA"/>
</dbReference>
<dbReference type="Gramene" id="AUR62037161-RA">
    <property type="protein sequence ID" value="AUR62037161-RA:cds"/>
    <property type="gene ID" value="AUR62037161"/>
</dbReference>
<evidence type="ECO:0000256" key="3">
    <source>
        <dbReference type="ARBA" id="ARBA00010609"/>
    </source>
</evidence>
<dbReference type="OrthoDB" id="2121828at2759"/>
<dbReference type="CDD" id="cd13893">
    <property type="entry name" value="CuRO_3_AAO"/>
    <property type="match status" value="1"/>
</dbReference>
<dbReference type="EnsemblPlants" id="AUR62037161-RA">
    <property type="protein sequence ID" value="AUR62037161-RA:cds"/>
    <property type="gene ID" value="AUR62037161"/>
</dbReference>
<proteinExistence type="inferred from homology"/>
<dbReference type="FunFam" id="2.60.40.420:FF:000058">
    <property type="entry name" value="L-ascorbate oxidase"/>
    <property type="match status" value="1"/>
</dbReference>
<keyword evidence="10" id="KW-0560">Oxidoreductase</keyword>
<comment type="cofactor">
    <cofactor evidence="1">
        <name>Cu cation</name>
        <dbReference type="ChEBI" id="CHEBI:23378"/>
    </cofactor>
</comment>
<evidence type="ECO:0000256" key="7">
    <source>
        <dbReference type="ARBA" id="ARBA00022525"/>
    </source>
</evidence>
<evidence type="ECO:0000256" key="13">
    <source>
        <dbReference type="ARBA" id="ARBA00023180"/>
    </source>
</evidence>
<dbReference type="GO" id="GO:0008447">
    <property type="term" value="F:L-ascorbate oxidase activity"/>
    <property type="evidence" value="ECO:0007669"/>
    <property type="project" value="UniProtKB-EC"/>
</dbReference>
<dbReference type="FunFam" id="2.60.40.420:FF:000060">
    <property type="entry name" value="L-ascorbate oxidase"/>
    <property type="match status" value="1"/>
</dbReference>
<keyword evidence="12" id="KW-1015">Disulfide bond</keyword>
<dbReference type="Proteomes" id="UP000596660">
    <property type="component" value="Unplaced"/>
</dbReference>
<feature type="domain" description="Plastocyanin-like" evidence="18">
    <location>
        <begin position="439"/>
        <end position="556"/>
    </location>
</feature>
<organism evidence="20 21">
    <name type="scientific">Chenopodium quinoa</name>
    <name type="common">Quinoa</name>
    <dbReference type="NCBI Taxonomy" id="63459"/>
    <lineage>
        <taxon>Eukaryota</taxon>
        <taxon>Viridiplantae</taxon>
        <taxon>Streptophyta</taxon>
        <taxon>Embryophyta</taxon>
        <taxon>Tracheophyta</taxon>
        <taxon>Spermatophyta</taxon>
        <taxon>Magnoliopsida</taxon>
        <taxon>eudicotyledons</taxon>
        <taxon>Gunneridae</taxon>
        <taxon>Pentapetalae</taxon>
        <taxon>Caryophyllales</taxon>
        <taxon>Chenopodiaceae</taxon>
        <taxon>Chenopodioideae</taxon>
        <taxon>Atripliceae</taxon>
        <taxon>Chenopodium</taxon>
    </lineage>
</organism>
<dbReference type="InterPro" id="IPR017760">
    <property type="entry name" value="L-ascorbate_oxidase_pln"/>
</dbReference>
<dbReference type="FunFam" id="2.60.40.420:FF:000059">
    <property type="entry name" value="L-ascorbate oxidase"/>
    <property type="match status" value="1"/>
</dbReference>
<name>A0A803MY81_CHEQI</name>
<keyword evidence="9" id="KW-0677">Repeat</keyword>
<reference evidence="20" key="2">
    <citation type="submission" date="2021-03" db="UniProtKB">
        <authorList>
            <consortium name="EnsemblPlants"/>
        </authorList>
    </citation>
    <scope>IDENTIFICATION</scope>
</reference>
<keyword evidence="7" id="KW-0964">Secreted</keyword>
<dbReference type="InterPro" id="IPR001117">
    <property type="entry name" value="Cu-oxidase_2nd"/>
</dbReference>
<dbReference type="NCBIfam" id="TIGR03388">
    <property type="entry name" value="ascorbase"/>
    <property type="match status" value="1"/>
</dbReference>
<evidence type="ECO:0000256" key="1">
    <source>
        <dbReference type="ARBA" id="ARBA00001935"/>
    </source>
</evidence>
<dbReference type="AlphaFoldDB" id="A0A803MY81"/>
<dbReference type="SUPFAM" id="SSF49503">
    <property type="entry name" value="Cupredoxins"/>
    <property type="match status" value="3"/>
</dbReference>
<keyword evidence="11" id="KW-0186">Copper</keyword>
<dbReference type="KEGG" id="cqi:110740325"/>
<dbReference type="EC" id="1.10.3.3" evidence="5"/>
<dbReference type="InterPro" id="IPR011707">
    <property type="entry name" value="Cu-oxidase-like_N"/>
</dbReference>
<accession>A0A803MY81</accession>
<feature type="domain" description="Plastocyanin-like" evidence="17">
    <location>
        <begin position="171"/>
        <end position="335"/>
    </location>
</feature>
<evidence type="ECO:0000256" key="4">
    <source>
        <dbReference type="ARBA" id="ARBA00011473"/>
    </source>
</evidence>
<feature type="chain" id="PRO_5031275397" description="L-ascorbate oxidase" evidence="16">
    <location>
        <begin position="36"/>
        <end position="587"/>
    </location>
</feature>
<evidence type="ECO:0000259" key="19">
    <source>
        <dbReference type="Pfam" id="PF07732"/>
    </source>
</evidence>
<sequence length="587" mass="65808">MSTFPCSLANSRPRLVLFLTLWCSVISSMVVGSSARVHHYKWDVEYMFWSPDCEERVVMGINGQFPGPTIRAKVGDIIHVDLTNKLGTEGVVIHWHGIRQLNTPWADGTASISQCPINPGQTFAYRFVVDKVGTYFYHGHYGMQRSAGLYGSLIVELPKGQNEPFHYDGEFNLLLSDWWHQSIHEQEVGLNSNPMRWIGEPQTLLINGRGQYNCSLKPNFGNSSSTQCKFNGTEQCAPQLLSVLPNKTYRVRLASTTALASLNIAIGNHKMVVVEADGNYVQPFEVEDLDIYSGESYSVLINTNQNPNQNYWISIGVRGRQPKTPPALTLLHYKGVSAKTLPTGSPPVTPVWNDYNHSKSFTKQIFSLMGSPTPPSKFDRRLVFLNTQNKINGHIKWSINNVSFVFPPTPFLGSVKFGLKHAFDQTSPPEDYPRDYDIKNPPPNPNTTTGSGVYKIEYNTTVDIILQNANALNANTSEIHPWHLHGHDFWVLGYGEGKFTKEDEAKFNLKNPPLRNTAVIFPYGWTALRFVADNPGAWAFHCHIEPHLHMGMGVVLSLAVDRVKDIPSDALSCGLTAKMFLKKRYVP</sequence>
<dbReference type="GeneID" id="110740325"/>
<dbReference type="InterPro" id="IPR045087">
    <property type="entry name" value="Cu-oxidase_fam"/>
</dbReference>
<dbReference type="GO" id="GO:0005576">
    <property type="term" value="C:extracellular region"/>
    <property type="evidence" value="ECO:0007669"/>
    <property type="project" value="UniProtKB-SubCell"/>
</dbReference>
<comment type="catalytic activity">
    <reaction evidence="14">
        <text>4 L-ascorbate + O2 = 4 monodehydro-L-ascorbate radical + 2 H2O</text>
        <dbReference type="Rhea" id="RHEA:30243"/>
        <dbReference type="ChEBI" id="CHEBI:15377"/>
        <dbReference type="ChEBI" id="CHEBI:15379"/>
        <dbReference type="ChEBI" id="CHEBI:38290"/>
        <dbReference type="ChEBI" id="CHEBI:59513"/>
        <dbReference type="EC" id="1.10.3.3"/>
    </reaction>
</comment>
<dbReference type="GO" id="GO:0005507">
    <property type="term" value="F:copper ion binding"/>
    <property type="evidence" value="ECO:0007669"/>
    <property type="project" value="InterPro"/>
</dbReference>
<evidence type="ECO:0000256" key="5">
    <source>
        <dbReference type="ARBA" id="ARBA00012301"/>
    </source>
</evidence>
<dbReference type="Pfam" id="PF07731">
    <property type="entry name" value="Cu-oxidase_2"/>
    <property type="match status" value="1"/>
</dbReference>
<keyword evidence="21" id="KW-1185">Reference proteome</keyword>
<dbReference type="InterPro" id="IPR008972">
    <property type="entry name" value="Cupredoxin"/>
</dbReference>
<evidence type="ECO:0000256" key="14">
    <source>
        <dbReference type="ARBA" id="ARBA00048908"/>
    </source>
</evidence>
<evidence type="ECO:0000256" key="9">
    <source>
        <dbReference type="ARBA" id="ARBA00022737"/>
    </source>
</evidence>
<dbReference type="PROSITE" id="PS00080">
    <property type="entry name" value="MULTICOPPER_OXIDASE2"/>
    <property type="match status" value="1"/>
</dbReference>
<dbReference type="PANTHER" id="PTHR11709:SF394">
    <property type="entry name" value="FI03373P-RELATED"/>
    <property type="match status" value="1"/>
</dbReference>
<evidence type="ECO:0000259" key="17">
    <source>
        <dbReference type="Pfam" id="PF00394"/>
    </source>
</evidence>
<dbReference type="PANTHER" id="PTHR11709">
    <property type="entry name" value="MULTI-COPPER OXIDASE"/>
    <property type="match status" value="1"/>
</dbReference>
<dbReference type="GO" id="GO:0042542">
    <property type="term" value="P:response to hydrogen peroxide"/>
    <property type="evidence" value="ECO:0007669"/>
    <property type="project" value="UniProtKB-ARBA"/>
</dbReference>
<protein>
    <recommendedName>
        <fullName evidence="6">L-ascorbate oxidase</fullName>
        <ecNumber evidence="5">1.10.3.3</ecNumber>
    </recommendedName>
</protein>
<feature type="domain" description="Plastocyanin-like" evidence="19">
    <location>
        <begin position="44"/>
        <end position="158"/>
    </location>
</feature>
<dbReference type="InterPro" id="IPR002355">
    <property type="entry name" value="Cu_oxidase_Cu_BS"/>
</dbReference>
<dbReference type="Pfam" id="PF00394">
    <property type="entry name" value="Cu-oxidase"/>
    <property type="match status" value="1"/>
</dbReference>
<keyword evidence="8" id="KW-0479">Metal-binding</keyword>
<evidence type="ECO:0000313" key="20">
    <source>
        <dbReference type="EnsemblPlants" id="AUR62037161-RA:cds"/>
    </source>
</evidence>
<keyword evidence="16" id="KW-0732">Signal</keyword>
<dbReference type="Gene3D" id="2.60.40.420">
    <property type="entry name" value="Cupredoxins - blue copper proteins"/>
    <property type="match status" value="3"/>
</dbReference>
<gene>
    <name evidence="20" type="primary">LOC110740325</name>
</gene>
<dbReference type="InterPro" id="IPR033138">
    <property type="entry name" value="Cu_oxidase_CS"/>
</dbReference>
<evidence type="ECO:0000256" key="6">
    <source>
        <dbReference type="ARBA" id="ARBA00022095"/>
    </source>
</evidence>
<evidence type="ECO:0000256" key="10">
    <source>
        <dbReference type="ARBA" id="ARBA00023002"/>
    </source>
</evidence>
<evidence type="ECO:0000256" key="8">
    <source>
        <dbReference type="ARBA" id="ARBA00022723"/>
    </source>
</evidence>
<dbReference type="InterPro" id="IPR034259">
    <property type="entry name" value="CuRO_1_AAO"/>
</dbReference>
<dbReference type="PROSITE" id="PS00079">
    <property type="entry name" value="MULTICOPPER_OXIDASE1"/>
    <property type="match status" value="1"/>
</dbReference>
<dbReference type="InterPro" id="IPR034267">
    <property type="entry name" value="CuRO_3_AAO"/>
</dbReference>
<evidence type="ECO:0000256" key="11">
    <source>
        <dbReference type="ARBA" id="ARBA00023008"/>
    </source>
</evidence>
<comment type="similarity">
    <text evidence="3">Belongs to the multicopper oxidase family.</text>
</comment>
<evidence type="ECO:0000259" key="18">
    <source>
        <dbReference type="Pfam" id="PF07731"/>
    </source>
</evidence>
<dbReference type="InterPro" id="IPR011706">
    <property type="entry name" value="Cu-oxidase_C"/>
</dbReference>
<evidence type="ECO:0000256" key="2">
    <source>
        <dbReference type="ARBA" id="ARBA00004613"/>
    </source>
</evidence>
<reference evidence="20" key="1">
    <citation type="journal article" date="2017" name="Nature">
        <title>The genome of Chenopodium quinoa.</title>
        <authorList>
            <person name="Jarvis D.E."/>
            <person name="Ho Y.S."/>
            <person name="Lightfoot D.J."/>
            <person name="Schmoeckel S.M."/>
            <person name="Li B."/>
            <person name="Borm T.J.A."/>
            <person name="Ohyanagi H."/>
            <person name="Mineta K."/>
            <person name="Michell C.T."/>
            <person name="Saber N."/>
            <person name="Kharbatia N.M."/>
            <person name="Rupper R.R."/>
            <person name="Sharp A.R."/>
            <person name="Dally N."/>
            <person name="Boughton B.A."/>
            <person name="Woo Y.H."/>
            <person name="Gao G."/>
            <person name="Schijlen E.G.W.M."/>
            <person name="Guo X."/>
            <person name="Momin A.A."/>
            <person name="Negrao S."/>
            <person name="Al-Babili S."/>
            <person name="Gehring C."/>
            <person name="Roessner U."/>
            <person name="Jung C."/>
            <person name="Murphy K."/>
            <person name="Arold S.T."/>
            <person name="Gojobori T."/>
            <person name="van der Linden C.G."/>
            <person name="van Loo E.N."/>
            <person name="Jellen E.N."/>
            <person name="Maughan P.J."/>
            <person name="Tester M."/>
        </authorList>
    </citation>
    <scope>NUCLEOTIDE SEQUENCE [LARGE SCALE GENOMIC DNA]</scope>
    <source>
        <strain evidence="20">cv. PI 614886</strain>
    </source>
</reference>
<evidence type="ECO:0000313" key="21">
    <source>
        <dbReference type="Proteomes" id="UP000596660"/>
    </source>
</evidence>
<dbReference type="Pfam" id="PF07732">
    <property type="entry name" value="Cu-oxidase_3"/>
    <property type="match status" value="1"/>
</dbReference>
<evidence type="ECO:0000256" key="16">
    <source>
        <dbReference type="SAM" id="SignalP"/>
    </source>
</evidence>
<evidence type="ECO:0000256" key="15">
    <source>
        <dbReference type="ARBA" id="ARBA00054778"/>
    </source>
</evidence>
<dbReference type="GO" id="GO:0009615">
    <property type="term" value="P:response to virus"/>
    <property type="evidence" value="ECO:0007669"/>
    <property type="project" value="UniProtKB-ARBA"/>
</dbReference>
<comment type="function">
    <text evidence="15">May be involved in a redox system involving ascorbic acid.</text>
</comment>
<comment type="subcellular location">
    <subcellularLocation>
        <location evidence="2">Secreted</location>
    </subcellularLocation>
</comment>
<comment type="subunit">
    <text evidence="4">Dimer.</text>
</comment>
<dbReference type="RefSeq" id="XP_021776504.1">
    <property type="nucleotide sequence ID" value="XM_021920812.1"/>
</dbReference>
<dbReference type="GO" id="GO:0009506">
    <property type="term" value="C:plasmodesma"/>
    <property type="evidence" value="ECO:0007669"/>
    <property type="project" value="TreeGrafter"/>
</dbReference>
<feature type="signal peptide" evidence="16">
    <location>
        <begin position="1"/>
        <end position="35"/>
    </location>
</feature>